<evidence type="ECO:0000313" key="3">
    <source>
        <dbReference type="Proteomes" id="UP001165121"/>
    </source>
</evidence>
<evidence type="ECO:0000259" key="1">
    <source>
        <dbReference type="PROSITE" id="PS50994"/>
    </source>
</evidence>
<dbReference type="EMBL" id="BSXT01000149">
    <property type="protein sequence ID" value="GMF19244.1"/>
    <property type="molecule type" value="Genomic_DNA"/>
</dbReference>
<dbReference type="OrthoDB" id="6515815at2759"/>
<feature type="domain" description="Integrase catalytic" evidence="1">
    <location>
        <begin position="1"/>
        <end position="65"/>
    </location>
</feature>
<dbReference type="PROSITE" id="PS50994">
    <property type="entry name" value="INTEGRASE"/>
    <property type="match status" value="1"/>
</dbReference>
<accession>A0A9W6TTW3</accession>
<gene>
    <name evidence="2" type="ORF">Pfra01_000194500</name>
</gene>
<dbReference type="Gene3D" id="3.30.420.10">
    <property type="entry name" value="Ribonuclease H-like superfamily/Ribonuclease H"/>
    <property type="match status" value="1"/>
</dbReference>
<keyword evidence="3" id="KW-1185">Reference proteome</keyword>
<reference evidence="2" key="1">
    <citation type="submission" date="2023-04" db="EMBL/GenBank/DDBJ databases">
        <title>Phytophthora fragariaefolia NBRC 109709.</title>
        <authorList>
            <person name="Ichikawa N."/>
            <person name="Sato H."/>
            <person name="Tonouchi N."/>
        </authorList>
    </citation>
    <scope>NUCLEOTIDE SEQUENCE</scope>
    <source>
        <strain evidence="2">NBRC 109709</strain>
    </source>
</reference>
<dbReference type="SUPFAM" id="SSF53098">
    <property type="entry name" value="Ribonuclease H-like"/>
    <property type="match status" value="1"/>
</dbReference>
<dbReference type="InterPro" id="IPR050951">
    <property type="entry name" value="Retrovirus_Pol_polyprotein"/>
</dbReference>
<name>A0A9W6TTW3_9STRA</name>
<dbReference type="GO" id="GO:0015074">
    <property type="term" value="P:DNA integration"/>
    <property type="evidence" value="ECO:0007669"/>
    <property type="project" value="InterPro"/>
</dbReference>
<dbReference type="PANTHER" id="PTHR37984">
    <property type="entry name" value="PROTEIN CBG26694"/>
    <property type="match status" value="1"/>
</dbReference>
<dbReference type="AlphaFoldDB" id="A0A9W6TTW3"/>
<sequence length="225" mass="26607">MAYRPQANGTAERMVQTLTRSVKMYVSDINQRDWDEYAGRLTFALNTAQDRVRGDTPFYLMHGWDPRTTLEAMIPLGSTRRRDREPRRWRYHVQRLYQQARETVNEQLRDAIQSRANHRNESIHPYEIEVGVEVWLYVDRVKEGYARKLAQMWHGPFRVDAVIDTHAVRLEIAGTEYRLFTIVHTSKFKSVRSFRDHPKVPLVFEDQDRFDFTKHCSPKIVGTPA</sequence>
<comment type="caution">
    <text evidence="2">The sequence shown here is derived from an EMBL/GenBank/DDBJ whole genome shotgun (WGS) entry which is preliminary data.</text>
</comment>
<evidence type="ECO:0000313" key="2">
    <source>
        <dbReference type="EMBL" id="GMF19244.1"/>
    </source>
</evidence>
<organism evidence="2 3">
    <name type="scientific">Phytophthora fragariaefolia</name>
    <dbReference type="NCBI Taxonomy" id="1490495"/>
    <lineage>
        <taxon>Eukaryota</taxon>
        <taxon>Sar</taxon>
        <taxon>Stramenopiles</taxon>
        <taxon>Oomycota</taxon>
        <taxon>Peronosporomycetes</taxon>
        <taxon>Peronosporales</taxon>
        <taxon>Peronosporaceae</taxon>
        <taxon>Phytophthora</taxon>
    </lineage>
</organism>
<dbReference type="GO" id="GO:0003676">
    <property type="term" value="F:nucleic acid binding"/>
    <property type="evidence" value="ECO:0007669"/>
    <property type="project" value="InterPro"/>
</dbReference>
<dbReference type="PANTHER" id="PTHR37984:SF5">
    <property type="entry name" value="PROTEIN NYNRIN-LIKE"/>
    <property type="match status" value="1"/>
</dbReference>
<dbReference type="InterPro" id="IPR001584">
    <property type="entry name" value="Integrase_cat-core"/>
</dbReference>
<dbReference type="Proteomes" id="UP001165121">
    <property type="component" value="Unassembled WGS sequence"/>
</dbReference>
<protein>
    <submittedName>
        <fullName evidence="2">Unnamed protein product</fullName>
    </submittedName>
</protein>
<dbReference type="InterPro" id="IPR036397">
    <property type="entry name" value="RNaseH_sf"/>
</dbReference>
<proteinExistence type="predicted"/>
<dbReference type="InterPro" id="IPR012337">
    <property type="entry name" value="RNaseH-like_sf"/>
</dbReference>